<proteinExistence type="predicted"/>
<sequence>MLATFLLNKPENRGCNFLQHPEAVGFLTVSSQIEADQLPDG</sequence>
<evidence type="ECO:0000313" key="2">
    <source>
        <dbReference type="Proteomes" id="UP000003675"/>
    </source>
</evidence>
<evidence type="ECO:0000313" key="1">
    <source>
        <dbReference type="EMBL" id="EEW53549.1"/>
    </source>
</evidence>
<accession>C8P7J1</accession>
<dbReference type="AlphaFoldDB" id="C8P7J1"/>
<organism evidence="1 2">
    <name type="scientific">Limosilactobacillus antri DSM 16041</name>
    <dbReference type="NCBI Taxonomy" id="525309"/>
    <lineage>
        <taxon>Bacteria</taxon>
        <taxon>Bacillati</taxon>
        <taxon>Bacillota</taxon>
        <taxon>Bacilli</taxon>
        <taxon>Lactobacillales</taxon>
        <taxon>Lactobacillaceae</taxon>
        <taxon>Limosilactobacillus</taxon>
    </lineage>
</organism>
<protein>
    <submittedName>
        <fullName evidence="1">Uncharacterized protein</fullName>
    </submittedName>
</protein>
<gene>
    <name evidence="1" type="ORF">HMPREF0494_1285</name>
</gene>
<dbReference type="Proteomes" id="UP000003675">
    <property type="component" value="Unassembled WGS sequence"/>
</dbReference>
<comment type="caution">
    <text evidence="1">The sequence shown here is derived from an EMBL/GenBank/DDBJ whole genome shotgun (WGS) entry which is preliminary data.</text>
</comment>
<name>C8P7J1_9LACO</name>
<dbReference type="HOGENOM" id="CLU_3271680_0_0_9"/>
<dbReference type="EMBL" id="ACLL01000034">
    <property type="protein sequence ID" value="EEW53549.1"/>
    <property type="molecule type" value="Genomic_DNA"/>
</dbReference>
<reference evidence="1 2" key="1">
    <citation type="submission" date="2009-09" db="EMBL/GenBank/DDBJ databases">
        <authorList>
            <person name="Qin X."/>
            <person name="Bachman B."/>
            <person name="Battles P."/>
            <person name="Bell A."/>
            <person name="Bess C."/>
            <person name="Bickham C."/>
            <person name="Chaboub L."/>
            <person name="Chen D."/>
            <person name="Coyle M."/>
            <person name="Deiros D.R."/>
            <person name="Dinh H."/>
            <person name="Forbes L."/>
            <person name="Fowler G."/>
            <person name="Francisco L."/>
            <person name="Fu Q."/>
            <person name="Gubbala S."/>
            <person name="Hale W."/>
            <person name="Han Y."/>
            <person name="Hemphill L."/>
            <person name="Highlander S.K."/>
            <person name="Hirani K."/>
            <person name="Hogues M."/>
            <person name="Jackson L."/>
            <person name="Jakkamsetti A."/>
            <person name="Javaid M."/>
            <person name="Jiang H."/>
            <person name="Korchina V."/>
            <person name="Kovar C."/>
            <person name="Lara F."/>
            <person name="Lee S."/>
            <person name="Mata R."/>
            <person name="Mathew T."/>
            <person name="Moen C."/>
            <person name="Morales K."/>
            <person name="Munidasa M."/>
            <person name="Nazareth L."/>
            <person name="Ngo R."/>
            <person name="Nguyen L."/>
            <person name="Okwuonu G."/>
            <person name="Ongeri F."/>
            <person name="Patil S."/>
            <person name="Petrosino J."/>
            <person name="Pham C."/>
            <person name="Pham P."/>
            <person name="Pu L.-L."/>
            <person name="Puazo M."/>
            <person name="Raj R."/>
            <person name="Reid J."/>
            <person name="Rouhana J."/>
            <person name="Saada N."/>
            <person name="Shang Y."/>
            <person name="Simmons D."/>
            <person name="Thornton R."/>
            <person name="Warren J."/>
            <person name="Weissenberger G."/>
            <person name="Zhang J."/>
            <person name="Zhang L."/>
            <person name="Zhou C."/>
            <person name="Zhu D."/>
            <person name="Muzny D."/>
            <person name="Worley K."/>
            <person name="Gibbs R."/>
        </authorList>
    </citation>
    <scope>NUCLEOTIDE SEQUENCE [LARGE SCALE GENOMIC DNA]</scope>
    <source>
        <strain evidence="1 2">DSM 16041</strain>
    </source>
</reference>